<evidence type="ECO:0000313" key="1">
    <source>
        <dbReference type="EMBL" id="MFD0999858.1"/>
    </source>
</evidence>
<proteinExistence type="predicted"/>
<dbReference type="InterPro" id="IPR046732">
    <property type="entry name" value="DUF6624"/>
</dbReference>
<dbReference type="Proteomes" id="UP001597112">
    <property type="component" value="Unassembled WGS sequence"/>
</dbReference>
<gene>
    <name evidence="1" type="ORF">ACFQ21_11105</name>
</gene>
<comment type="caution">
    <text evidence="1">The sequence shown here is derived from an EMBL/GenBank/DDBJ whole genome shotgun (WGS) entry which is preliminary data.</text>
</comment>
<organism evidence="1 2">
    <name type="scientific">Ohtaekwangia kribbensis</name>
    <dbReference type="NCBI Taxonomy" id="688913"/>
    <lineage>
        <taxon>Bacteria</taxon>
        <taxon>Pseudomonadati</taxon>
        <taxon>Bacteroidota</taxon>
        <taxon>Cytophagia</taxon>
        <taxon>Cytophagales</taxon>
        <taxon>Fulvivirgaceae</taxon>
        <taxon>Ohtaekwangia</taxon>
    </lineage>
</organism>
<protein>
    <submittedName>
        <fullName evidence="1">DUF6624 domain-containing protein</fullName>
    </submittedName>
</protein>
<name>A0ABW3K0T6_9BACT</name>
<sequence length="217" mass="25027">MRYLKKCIQRAGTSASELEESEDWDAIKKSKDWKTIMNLAGDQEKMRDTALIKKLKDIGKKDQFFRSKIDSISRNRVGDAALRKSYFRQQAALDSINLLSVIAILNAEGYPDRTKAFKYAINLFFVVQHSDISTMETYYPLFEKAAENGDLDWKALALMTDRIRKKKGLKQIYGTQTVKGSDGKWVLYDVENVESLNERRLKIGLEPINEYLKLINL</sequence>
<reference evidence="2" key="1">
    <citation type="journal article" date="2019" name="Int. J. Syst. Evol. Microbiol.">
        <title>The Global Catalogue of Microorganisms (GCM) 10K type strain sequencing project: providing services to taxonomists for standard genome sequencing and annotation.</title>
        <authorList>
            <consortium name="The Broad Institute Genomics Platform"/>
            <consortium name="The Broad Institute Genome Sequencing Center for Infectious Disease"/>
            <person name="Wu L."/>
            <person name="Ma J."/>
        </authorList>
    </citation>
    <scope>NUCLEOTIDE SEQUENCE [LARGE SCALE GENOMIC DNA]</scope>
    <source>
        <strain evidence="2">CCUG 58938</strain>
    </source>
</reference>
<accession>A0ABW3K0T6</accession>
<keyword evidence="2" id="KW-1185">Reference proteome</keyword>
<dbReference type="EMBL" id="JBHTKA010000003">
    <property type="protein sequence ID" value="MFD0999858.1"/>
    <property type="molecule type" value="Genomic_DNA"/>
</dbReference>
<dbReference type="Pfam" id="PF20329">
    <property type="entry name" value="DUF6624"/>
    <property type="match status" value="1"/>
</dbReference>
<dbReference type="RefSeq" id="WP_377578935.1">
    <property type="nucleotide sequence ID" value="NZ_JBHTKA010000003.1"/>
</dbReference>
<evidence type="ECO:0000313" key="2">
    <source>
        <dbReference type="Proteomes" id="UP001597112"/>
    </source>
</evidence>